<protein>
    <submittedName>
        <fullName evidence="5">Nicotianamine synthase</fullName>
    </submittedName>
</protein>
<dbReference type="AlphaFoldDB" id="A0A6G1K698"/>
<keyword evidence="3" id="KW-0949">S-adenosyl-L-methionine</keyword>
<dbReference type="GO" id="GO:0030418">
    <property type="term" value="P:nicotianamine biosynthetic process"/>
    <property type="evidence" value="ECO:0007669"/>
    <property type="project" value="InterPro"/>
</dbReference>
<dbReference type="PROSITE" id="PS51142">
    <property type="entry name" value="NAS"/>
    <property type="match status" value="1"/>
</dbReference>
<dbReference type="GO" id="GO:0030410">
    <property type="term" value="F:nicotianamine synthase activity"/>
    <property type="evidence" value="ECO:0007669"/>
    <property type="project" value="InterPro"/>
</dbReference>
<organism evidence="5 6">
    <name type="scientific">Pleomassaria siparia CBS 279.74</name>
    <dbReference type="NCBI Taxonomy" id="1314801"/>
    <lineage>
        <taxon>Eukaryota</taxon>
        <taxon>Fungi</taxon>
        <taxon>Dikarya</taxon>
        <taxon>Ascomycota</taxon>
        <taxon>Pezizomycotina</taxon>
        <taxon>Dothideomycetes</taxon>
        <taxon>Pleosporomycetidae</taxon>
        <taxon>Pleosporales</taxon>
        <taxon>Pleomassariaceae</taxon>
        <taxon>Pleomassaria</taxon>
    </lineage>
</organism>
<evidence type="ECO:0000256" key="3">
    <source>
        <dbReference type="ARBA" id="ARBA00022691"/>
    </source>
</evidence>
<dbReference type="EMBL" id="MU005772">
    <property type="protein sequence ID" value="KAF2708055.1"/>
    <property type="molecule type" value="Genomic_DNA"/>
</dbReference>
<reference evidence="5" key="1">
    <citation type="journal article" date="2020" name="Stud. Mycol.">
        <title>101 Dothideomycetes genomes: a test case for predicting lifestyles and emergence of pathogens.</title>
        <authorList>
            <person name="Haridas S."/>
            <person name="Albert R."/>
            <person name="Binder M."/>
            <person name="Bloem J."/>
            <person name="Labutti K."/>
            <person name="Salamov A."/>
            <person name="Andreopoulos B."/>
            <person name="Baker S."/>
            <person name="Barry K."/>
            <person name="Bills G."/>
            <person name="Bluhm B."/>
            <person name="Cannon C."/>
            <person name="Castanera R."/>
            <person name="Culley D."/>
            <person name="Daum C."/>
            <person name="Ezra D."/>
            <person name="Gonzalez J."/>
            <person name="Henrissat B."/>
            <person name="Kuo A."/>
            <person name="Liang C."/>
            <person name="Lipzen A."/>
            <person name="Lutzoni F."/>
            <person name="Magnuson J."/>
            <person name="Mondo S."/>
            <person name="Nolan M."/>
            <person name="Ohm R."/>
            <person name="Pangilinan J."/>
            <person name="Park H.-J."/>
            <person name="Ramirez L."/>
            <person name="Alfaro M."/>
            <person name="Sun H."/>
            <person name="Tritt A."/>
            <person name="Yoshinaga Y."/>
            <person name="Zwiers L.-H."/>
            <person name="Turgeon B."/>
            <person name="Goodwin S."/>
            <person name="Spatafora J."/>
            <person name="Crous P."/>
            <person name="Grigoriev I."/>
        </authorList>
    </citation>
    <scope>NUCLEOTIDE SEQUENCE</scope>
    <source>
        <strain evidence="5">CBS 279.74</strain>
    </source>
</reference>
<keyword evidence="6" id="KW-1185">Reference proteome</keyword>
<evidence type="ECO:0000313" key="5">
    <source>
        <dbReference type="EMBL" id="KAF2708055.1"/>
    </source>
</evidence>
<dbReference type="InterPro" id="IPR029063">
    <property type="entry name" value="SAM-dependent_MTases_sf"/>
</dbReference>
<evidence type="ECO:0000256" key="2">
    <source>
        <dbReference type="ARBA" id="ARBA00022679"/>
    </source>
</evidence>
<evidence type="ECO:0000313" key="6">
    <source>
        <dbReference type="Proteomes" id="UP000799428"/>
    </source>
</evidence>
<dbReference type="PANTHER" id="PTHR32266">
    <property type="entry name" value="NICOTIANAMINE SYNTHASE 3"/>
    <property type="match status" value="1"/>
</dbReference>
<proteinExistence type="inferred from homology"/>
<dbReference type="OrthoDB" id="1858069at2759"/>
<accession>A0A6G1K698</accession>
<evidence type="ECO:0000256" key="1">
    <source>
        <dbReference type="ARBA" id="ARBA00007009"/>
    </source>
</evidence>
<evidence type="ECO:0000256" key="4">
    <source>
        <dbReference type="SAM" id="MobiDB-lite"/>
    </source>
</evidence>
<dbReference type="Proteomes" id="UP000799428">
    <property type="component" value="Unassembled WGS sequence"/>
</dbReference>
<feature type="compositionally biased region" description="Polar residues" evidence="4">
    <location>
        <begin position="1"/>
        <end position="17"/>
    </location>
</feature>
<name>A0A6G1K698_9PLEO</name>
<dbReference type="Pfam" id="PF03059">
    <property type="entry name" value="NAS"/>
    <property type="match status" value="1"/>
</dbReference>
<keyword evidence="2" id="KW-0808">Transferase</keyword>
<dbReference type="SUPFAM" id="SSF53335">
    <property type="entry name" value="S-adenosyl-L-methionine-dependent methyltransferases"/>
    <property type="match status" value="1"/>
</dbReference>
<sequence length="366" mass="40546">MTGPLLSTVTSAQQVSRSHSRATEVAPNGRATHDYRHDSPMAFTSTTKSVTNEKSNTEQEQPSDNTPPSTPTAMSTDAHAFVEEVRTIYSALIVLPDLAPGQQINALLSRLVYLCIEPRGEDLADYVMEIEGVEELCEKLRPLCAEAEGELERHWAERMIATANSQLLASPKLLTLFPYYDNYVSLSRLECSLIESFLPSCSPSHRPSPCSISFIGSGPLPLTSFCILDRYPEAMLWNVDRDQDALRLSEELATKVGYGSRMRFVSEDVSLSSKCQGKASWRNAEVVFLAALVGLDNHTKMGILRDLARQLRPGTLVVARSARGLRRALYPVLELSDHLQRTGFDILAEVHPWTKVVNSVVLLSVR</sequence>
<dbReference type="InterPro" id="IPR004298">
    <property type="entry name" value="Nicotian_synth"/>
</dbReference>
<comment type="similarity">
    <text evidence="1">Belongs to the nicotianamine synthase (NAS)-like family.</text>
</comment>
<feature type="compositionally biased region" description="Polar residues" evidence="4">
    <location>
        <begin position="42"/>
        <end position="74"/>
    </location>
</feature>
<feature type="region of interest" description="Disordered" evidence="4">
    <location>
        <begin position="1"/>
        <end position="74"/>
    </location>
</feature>
<dbReference type="PANTHER" id="PTHR32266:SF12">
    <property type="entry name" value="NICOTIANAMINE SYNTHASE 3"/>
    <property type="match status" value="1"/>
</dbReference>
<dbReference type="Gene3D" id="3.40.50.150">
    <property type="entry name" value="Vaccinia Virus protein VP39"/>
    <property type="match status" value="1"/>
</dbReference>
<gene>
    <name evidence="5" type="ORF">K504DRAFT_468433</name>
</gene>